<dbReference type="InterPro" id="IPR037682">
    <property type="entry name" value="TonB_C"/>
</dbReference>
<evidence type="ECO:0000256" key="1">
    <source>
        <dbReference type="SAM" id="MobiDB-lite"/>
    </source>
</evidence>
<keyword evidence="2" id="KW-0732">Signal</keyword>
<dbReference type="Proteomes" id="UP000247689">
    <property type="component" value="Unassembled WGS sequence"/>
</dbReference>
<sequence>MKKLILTLTYLLSTVALLTQTQTSVAAEQTTVAGSNLELNGVGVHSELRKEWFLNALYLTSKTDDAEDAVSTPGIKRMELRVLADSLSGRRLKRFWIERIKNNNEASSVLANAKSVRDFANLMDNDLVAGDIVTIDALPSATVVSINGSEIGRTDAAAFPLILRTWVGSRPPSSEFKEAILGDVSSVQRSELIARLNTIQPSQARVAMFDTAAIKAREEEERKQREEEERKKREEEERKKQEELQKLEEQQKLADQKAQAEEAQKAEEVAEAERLRRELEEARRLLAEQQAAAEAAKGPTEAEIAAMRAKYSDQLGAHYVPYFEYPQRDILRRHGKSALMRPRKGKTHGDVSISIEVDREGDLVGGALVSSSGEKILDDAVMNALFDSVPFPAMPEDLPGETFKTTVSISIPAPQM</sequence>
<organism evidence="4 5">
    <name type="scientific">Kangiella spongicola</name>
    <dbReference type="NCBI Taxonomy" id="796379"/>
    <lineage>
        <taxon>Bacteria</taxon>
        <taxon>Pseudomonadati</taxon>
        <taxon>Pseudomonadota</taxon>
        <taxon>Gammaproteobacteria</taxon>
        <taxon>Kangiellales</taxon>
        <taxon>Kangiellaceae</taxon>
        <taxon>Kangiella</taxon>
    </lineage>
</organism>
<keyword evidence="5" id="KW-1185">Reference proteome</keyword>
<accession>A0A318D6Y3</accession>
<feature type="chain" id="PRO_5016311158" evidence="2">
    <location>
        <begin position="27"/>
        <end position="416"/>
    </location>
</feature>
<evidence type="ECO:0000313" key="4">
    <source>
        <dbReference type="EMBL" id="PXF62944.1"/>
    </source>
</evidence>
<name>A0A318D6Y3_9GAMM</name>
<feature type="domain" description="TonB C-terminal" evidence="3">
    <location>
        <begin position="323"/>
        <end position="416"/>
    </location>
</feature>
<reference evidence="4 5" key="1">
    <citation type="submission" date="2018-05" db="EMBL/GenBank/DDBJ databases">
        <title>Kangiella spongicola genome sequence.</title>
        <authorList>
            <person name="Maclea K.S."/>
            <person name="Goen A.E."/>
            <person name="Kelley C."/>
            <person name="Underriner A."/>
            <person name="Silverwood T."/>
            <person name="Trachtenberg A.M."/>
        </authorList>
    </citation>
    <scope>NUCLEOTIDE SEQUENCE [LARGE SCALE GENOMIC DNA]</scope>
    <source>
        <strain evidence="4 5">ATCC BAA-2076</strain>
    </source>
</reference>
<dbReference type="GO" id="GO:0055085">
    <property type="term" value="P:transmembrane transport"/>
    <property type="evidence" value="ECO:0007669"/>
    <property type="project" value="InterPro"/>
</dbReference>
<dbReference type="EMBL" id="QICH01000002">
    <property type="protein sequence ID" value="PXF62944.1"/>
    <property type="molecule type" value="Genomic_DNA"/>
</dbReference>
<dbReference type="InterPro" id="IPR016087">
    <property type="entry name" value="Chalcone_isomerase"/>
</dbReference>
<proteinExistence type="predicted"/>
<evidence type="ECO:0000313" key="5">
    <source>
        <dbReference type="Proteomes" id="UP000247689"/>
    </source>
</evidence>
<dbReference type="Pfam" id="PF13103">
    <property type="entry name" value="TonB_2"/>
    <property type="match status" value="1"/>
</dbReference>
<evidence type="ECO:0000256" key="2">
    <source>
        <dbReference type="SAM" id="SignalP"/>
    </source>
</evidence>
<feature type="signal peptide" evidence="2">
    <location>
        <begin position="1"/>
        <end position="26"/>
    </location>
</feature>
<dbReference type="AlphaFoldDB" id="A0A318D6Y3"/>
<evidence type="ECO:0000259" key="3">
    <source>
        <dbReference type="PROSITE" id="PS52015"/>
    </source>
</evidence>
<dbReference type="SUPFAM" id="SSF74653">
    <property type="entry name" value="TolA/TonB C-terminal domain"/>
    <property type="match status" value="1"/>
</dbReference>
<comment type="caution">
    <text evidence="4">The sequence shown here is derived from an EMBL/GenBank/DDBJ whole genome shotgun (WGS) entry which is preliminary data.</text>
</comment>
<dbReference type="Gene3D" id="3.30.1150.10">
    <property type="match status" value="1"/>
</dbReference>
<dbReference type="Pfam" id="PF16036">
    <property type="entry name" value="Chalcone_3"/>
    <property type="match status" value="1"/>
</dbReference>
<dbReference type="RefSeq" id="WP_110200747.1">
    <property type="nucleotide sequence ID" value="NZ_QICH01000002.1"/>
</dbReference>
<feature type="region of interest" description="Disordered" evidence="1">
    <location>
        <begin position="217"/>
        <end position="272"/>
    </location>
</feature>
<dbReference type="OrthoDB" id="6077935at2"/>
<dbReference type="PROSITE" id="PS52015">
    <property type="entry name" value="TONB_CTD"/>
    <property type="match status" value="1"/>
</dbReference>
<protein>
    <submittedName>
        <fullName evidence="4">Energy transducer TonB</fullName>
    </submittedName>
</protein>
<gene>
    <name evidence="4" type="ORF">DL796_05690</name>
</gene>